<evidence type="ECO:0000256" key="1">
    <source>
        <dbReference type="ARBA" id="ARBA00008325"/>
    </source>
</evidence>
<dbReference type="Pfam" id="PF09435">
    <property type="entry name" value="DUF2015"/>
    <property type="match status" value="1"/>
</dbReference>
<dbReference type="InParanoid" id="A0A316VUA7"/>
<evidence type="ECO:0000256" key="2">
    <source>
        <dbReference type="ARBA" id="ARBA00022729"/>
    </source>
</evidence>
<keyword evidence="3" id="KW-0812">Transmembrane</keyword>
<reference evidence="4 5" key="1">
    <citation type="journal article" date="2018" name="Mol. Biol. Evol.">
        <title>Broad Genomic Sampling Reveals a Smut Pathogenic Ancestry of the Fungal Clade Ustilaginomycotina.</title>
        <authorList>
            <person name="Kijpornyongpan T."/>
            <person name="Mondo S.J."/>
            <person name="Barry K."/>
            <person name="Sandor L."/>
            <person name="Lee J."/>
            <person name="Lipzen A."/>
            <person name="Pangilinan J."/>
            <person name="LaButti K."/>
            <person name="Hainaut M."/>
            <person name="Henrissat B."/>
            <person name="Grigoriev I.V."/>
            <person name="Spatafora J.W."/>
            <person name="Aime M.C."/>
        </authorList>
    </citation>
    <scope>NUCLEOTIDE SEQUENCE [LARGE SCALE GENOMIC DNA]</scope>
    <source>
        <strain evidence="4 5">MCA 4658</strain>
    </source>
</reference>
<protein>
    <submittedName>
        <fullName evidence="4">Uncharacterized protein</fullName>
    </submittedName>
</protein>
<gene>
    <name evidence="4" type="ORF">IE81DRAFT_304346</name>
</gene>
<accession>A0A316VUA7</accession>
<dbReference type="FunCoup" id="A0A316VUA7">
    <property type="interactions" value="1"/>
</dbReference>
<proteinExistence type="inferred from homology"/>
<dbReference type="Proteomes" id="UP000245783">
    <property type="component" value="Unassembled WGS sequence"/>
</dbReference>
<keyword evidence="3" id="KW-1133">Transmembrane helix</keyword>
<comment type="similarity">
    <text evidence="1">Belongs to the UPF0357 family.</text>
</comment>
<evidence type="ECO:0000313" key="4">
    <source>
        <dbReference type="EMBL" id="PWN41020.1"/>
    </source>
</evidence>
<name>A0A316VUA7_9BASI</name>
<organism evidence="4 5">
    <name type="scientific">Ceraceosorus guamensis</name>
    <dbReference type="NCBI Taxonomy" id="1522189"/>
    <lineage>
        <taxon>Eukaryota</taxon>
        <taxon>Fungi</taxon>
        <taxon>Dikarya</taxon>
        <taxon>Basidiomycota</taxon>
        <taxon>Ustilaginomycotina</taxon>
        <taxon>Exobasidiomycetes</taxon>
        <taxon>Ceraceosorales</taxon>
        <taxon>Ceraceosoraceae</taxon>
        <taxon>Ceraceosorus</taxon>
    </lineage>
</organism>
<dbReference type="EMBL" id="KZ819401">
    <property type="protein sequence ID" value="PWN41020.1"/>
    <property type="molecule type" value="Genomic_DNA"/>
</dbReference>
<dbReference type="GeneID" id="37034166"/>
<feature type="transmembrane region" description="Helical" evidence="3">
    <location>
        <begin position="6"/>
        <end position="27"/>
    </location>
</feature>
<dbReference type="PANTHER" id="PTHR28023:SF1">
    <property type="entry name" value="UPF0357 PROTEIN YCL012C"/>
    <property type="match status" value="1"/>
</dbReference>
<dbReference type="RefSeq" id="XP_025368180.1">
    <property type="nucleotide sequence ID" value="XM_025512296.1"/>
</dbReference>
<evidence type="ECO:0000313" key="5">
    <source>
        <dbReference type="Proteomes" id="UP000245783"/>
    </source>
</evidence>
<dbReference type="OrthoDB" id="447314at2759"/>
<sequence length="142" mass="15996">MLYTFIYSLVLVTLIVVAYIKRASLLIHLPEDWVDRLPSLLQAPRPSPISGGYSRLSDWSAQVRSGLSSNRFDLEQNVRDQDSRSGLDEVDAAEVRAVMATRGLTFDRARLYLHEERMRANGIDPKTGLSLDAKSVTFSNLR</sequence>
<keyword evidence="2" id="KW-0732">Signal</keyword>
<dbReference type="InterPro" id="IPR018559">
    <property type="entry name" value="DUF2015"/>
</dbReference>
<dbReference type="PANTHER" id="PTHR28023">
    <property type="entry name" value="UPF0357 PROTEIN YCL012C"/>
    <property type="match status" value="1"/>
</dbReference>
<keyword evidence="3" id="KW-0472">Membrane</keyword>
<keyword evidence="5" id="KW-1185">Reference proteome</keyword>
<evidence type="ECO:0000256" key="3">
    <source>
        <dbReference type="SAM" id="Phobius"/>
    </source>
</evidence>
<dbReference type="AlphaFoldDB" id="A0A316VUA7"/>